<reference evidence="2" key="1">
    <citation type="journal article" date="2021" name="Nat. Commun.">
        <title>Genetic determinants of endophytism in the Arabidopsis root mycobiome.</title>
        <authorList>
            <person name="Mesny F."/>
            <person name="Miyauchi S."/>
            <person name="Thiergart T."/>
            <person name="Pickel B."/>
            <person name="Atanasova L."/>
            <person name="Karlsson M."/>
            <person name="Huettel B."/>
            <person name="Barry K.W."/>
            <person name="Haridas S."/>
            <person name="Chen C."/>
            <person name="Bauer D."/>
            <person name="Andreopoulos W."/>
            <person name="Pangilinan J."/>
            <person name="LaButti K."/>
            <person name="Riley R."/>
            <person name="Lipzen A."/>
            <person name="Clum A."/>
            <person name="Drula E."/>
            <person name="Henrissat B."/>
            <person name="Kohler A."/>
            <person name="Grigoriev I.V."/>
            <person name="Martin F.M."/>
            <person name="Hacquard S."/>
        </authorList>
    </citation>
    <scope>NUCLEOTIDE SEQUENCE</scope>
    <source>
        <strain evidence="2">MPI-SDFR-AT-0073</strain>
    </source>
</reference>
<gene>
    <name evidence="2" type="ORF">BKA67DRAFT_524621</name>
</gene>
<dbReference type="PANTHER" id="PTHR42749:SF8">
    <property type="entry name" value="HSP70 FAMILY PROTEIN (AFU_ORTHOLOGUE AFUA_3G13740)"/>
    <property type="match status" value="1"/>
</dbReference>
<dbReference type="PANTHER" id="PTHR42749">
    <property type="entry name" value="CELL SHAPE-DETERMINING PROTEIN MREB"/>
    <property type="match status" value="1"/>
</dbReference>
<dbReference type="Gene3D" id="3.30.420.40">
    <property type="match status" value="1"/>
</dbReference>
<dbReference type="OrthoDB" id="2963168at2759"/>
<dbReference type="SUPFAM" id="SSF53067">
    <property type="entry name" value="Actin-like ATPase domain"/>
    <property type="match status" value="1"/>
</dbReference>
<accession>A0A9P8RIY8</accession>
<evidence type="ECO:0000256" key="1">
    <source>
        <dbReference type="SAM" id="MobiDB-lite"/>
    </source>
</evidence>
<dbReference type="CDD" id="cd10170">
    <property type="entry name" value="ASKHA_NBD_HSP70"/>
    <property type="match status" value="1"/>
</dbReference>
<dbReference type="EMBL" id="JAGPXC010000009">
    <property type="protein sequence ID" value="KAH6646709.1"/>
    <property type="molecule type" value="Genomic_DNA"/>
</dbReference>
<feature type="compositionally biased region" description="Polar residues" evidence="1">
    <location>
        <begin position="1"/>
        <end position="23"/>
    </location>
</feature>
<dbReference type="AlphaFoldDB" id="A0A9P8RIY8"/>
<comment type="caution">
    <text evidence="2">The sequence shown here is derived from an EMBL/GenBank/DDBJ whole genome shotgun (WGS) entry which is preliminary data.</text>
</comment>
<feature type="region of interest" description="Disordered" evidence="1">
    <location>
        <begin position="1"/>
        <end position="35"/>
    </location>
</feature>
<protein>
    <submittedName>
        <fullName evidence="2">Uncharacterized protein</fullName>
    </submittedName>
</protein>
<keyword evidence="3" id="KW-1185">Reference proteome</keyword>
<evidence type="ECO:0000313" key="3">
    <source>
        <dbReference type="Proteomes" id="UP000758603"/>
    </source>
</evidence>
<dbReference type="InterPro" id="IPR043129">
    <property type="entry name" value="ATPase_NBD"/>
</dbReference>
<proteinExistence type="predicted"/>
<dbReference type="GeneID" id="70127484"/>
<organism evidence="2 3">
    <name type="scientific">Truncatella angustata</name>
    <dbReference type="NCBI Taxonomy" id="152316"/>
    <lineage>
        <taxon>Eukaryota</taxon>
        <taxon>Fungi</taxon>
        <taxon>Dikarya</taxon>
        <taxon>Ascomycota</taxon>
        <taxon>Pezizomycotina</taxon>
        <taxon>Sordariomycetes</taxon>
        <taxon>Xylariomycetidae</taxon>
        <taxon>Amphisphaeriales</taxon>
        <taxon>Sporocadaceae</taxon>
        <taxon>Truncatella</taxon>
    </lineage>
</organism>
<evidence type="ECO:0000313" key="2">
    <source>
        <dbReference type="EMBL" id="KAH6646709.1"/>
    </source>
</evidence>
<dbReference type="RefSeq" id="XP_045953223.1">
    <property type="nucleotide sequence ID" value="XM_046098592.1"/>
</dbReference>
<sequence length="575" mass="64580">MASSRESTATLGRNPEGASNQDSAPEEVPGGLLDDISDQRLSKRLIVAVDFGTTYSCVSFVALEAGEAPDYLPLDRIETIGNYPNDLNFDSKDEMENQVPTELMYPLNRNFRDQDDLPPLENNEGITGVGTEDEGDGSIPGQPIPITDANENGEDMDMDGLFESDSLQWGYSVHEARSIPAIHINPNNRPLSRFKLLLDESPMTRTIRDDLNQTIGLLKRKRIIQKPLQVIADFLTCLLRHTKTELVNKGYDDNWKVEMVLCVPAIWTQKGCRNMQTAMAYAMEKARFIGADFQNNSIENLFIVSEPEAAAAYVLASDPDIQPGGGLFGSSFLNEGFQQMLSDLLKDEQYLETGFKTIDGIIERIMVNEFEYRVKRSFDLRNVDSRRGVKSFPVSGLLDNPAKRFSHECTMINLDTRINIKPIFVRLLEGIAAIMEDQINKALQKGCRVEKVILQGGFAASKSLSYFIEDRLKRFNEEFGHNISPKRSNNTLLGAEKIGEILVDFTFLREQGLIQPIEPIKKPNGKTIGTRHYRVVFTMAIRVVDRDLQCYALYSGQVVKRCRINIASAFRPGVK</sequence>
<name>A0A9P8RIY8_9PEZI</name>
<dbReference type="Proteomes" id="UP000758603">
    <property type="component" value="Unassembled WGS sequence"/>
</dbReference>